<dbReference type="InterPro" id="IPR036188">
    <property type="entry name" value="FAD/NAD-bd_sf"/>
</dbReference>
<dbReference type="InterPro" id="IPR004572">
    <property type="entry name" value="Protoporphyrinogen_oxidase"/>
</dbReference>
<comment type="catalytic activity">
    <reaction evidence="1">
        <text>coproporphyrinogen III + 3 O2 = coproporphyrin III + 3 H2O2</text>
        <dbReference type="Rhea" id="RHEA:43436"/>
        <dbReference type="ChEBI" id="CHEBI:15379"/>
        <dbReference type="ChEBI" id="CHEBI:16240"/>
        <dbReference type="ChEBI" id="CHEBI:57309"/>
        <dbReference type="ChEBI" id="CHEBI:131725"/>
        <dbReference type="EC" id="1.3.3.15"/>
    </reaction>
    <physiologicalReaction direction="left-to-right" evidence="1">
        <dbReference type="Rhea" id="RHEA:43437"/>
    </physiologicalReaction>
</comment>
<evidence type="ECO:0000256" key="10">
    <source>
        <dbReference type="ARBA" id="ARBA00023002"/>
    </source>
</evidence>
<evidence type="ECO:0000256" key="4">
    <source>
        <dbReference type="ARBA" id="ARBA00004744"/>
    </source>
</evidence>
<comment type="similarity">
    <text evidence="5 12">Belongs to the protoporphyrinogen/coproporphyrinogen oxidase family. Coproporphyrinogen III oxidase subfamily.</text>
</comment>
<dbReference type="Gene3D" id="3.50.50.60">
    <property type="entry name" value="FAD/NAD(P)-binding domain"/>
    <property type="match status" value="1"/>
</dbReference>
<dbReference type="GO" id="GO:0005737">
    <property type="term" value="C:cytoplasm"/>
    <property type="evidence" value="ECO:0007669"/>
    <property type="project" value="UniProtKB-SubCell"/>
</dbReference>
<keyword evidence="9 12" id="KW-0274">FAD</keyword>
<keyword evidence="11 12" id="KW-0350">Heme biosynthesis</keyword>
<evidence type="ECO:0000256" key="7">
    <source>
        <dbReference type="ARBA" id="ARBA00019046"/>
    </source>
</evidence>
<dbReference type="NCBIfam" id="TIGR00562">
    <property type="entry name" value="proto_IX_ox"/>
    <property type="match status" value="1"/>
</dbReference>
<evidence type="ECO:0000256" key="12">
    <source>
        <dbReference type="RuleBase" id="RU364052"/>
    </source>
</evidence>
<evidence type="ECO:0000256" key="5">
    <source>
        <dbReference type="ARBA" id="ARBA00008310"/>
    </source>
</evidence>
<organism evidence="14 15">
    <name type="scientific">Nocardioides jejuensis</name>
    <dbReference type="NCBI Taxonomy" id="2502782"/>
    <lineage>
        <taxon>Bacteria</taxon>
        <taxon>Bacillati</taxon>
        <taxon>Actinomycetota</taxon>
        <taxon>Actinomycetes</taxon>
        <taxon>Propionibacteriales</taxon>
        <taxon>Nocardioidaceae</taxon>
        <taxon>Nocardioides</taxon>
    </lineage>
</organism>
<keyword evidence="8 12" id="KW-0285">Flavoprotein</keyword>
<protein>
    <recommendedName>
        <fullName evidence="7 12">Coproporphyrinogen III oxidase</fullName>
        <ecNumber evidence="6 12">1.3.3.15</ecNumber>
    </recommendedName>
</protein>
<dbReference type="Pfam" id="PF01593">
    <property type="entry name" value="Amino_oxidase"/>
    <property type="match status" value="1"/>
</dbReference>
<feature type="domain" description="Amine oxidase" evidence="13">
    <location>
        <begin position="30"/>
        <end position="468"/>
    </location>
</feature>
<evidence type="ECO:0000256" key="3">
    <source>
        <dbReference type="ARBA" id="ARBA00002185"/>
    </source>
</evidence>
<name>A0A4R1CBT7_9ACTN</name>
<dbReference type="UniPathway" id="UPA00252"/>
<keyword evidence="15" id="KW-1185">Reference proteome</keyword>
<dbReference type="InterPro" id="IPR050464">
    <property type="entry name" value="Zeta_carotene_desat/Oxidored"/>
</dbReference>
<evidence type="ECO:0000256" key="9">
    <source>
        <dbReference type="ARBA" id="ARBA00022827"/>
    </source>
</evidence>
<dbReference type="InterPro" id="IPR002937">
    <property type="entry name" value="Amino_oxidase"/>
</dbReference>
<evidence type="ECO:0000259" key="13">
    <source>
        <dbReference type="Pfam" id="PF01593"/>
    </source>
</evidence>
<evidence type="ECO:0000313" key="15">
    <source>
        <dbReference type="Proteomes" id="UP000295453"/>
    </source>
</evidence>
<reference evidence="14 15" key="1">
    <citation type="submission" date="2019-03" db="EMBL/GenBank/DDBJ databases">
        <authorList>
            <person name="Kim M.K.M."/>
        </authorList>
    </citation>
    <scope>NUCLEOTIDE SEQUENCE [LARGE SCALE GENOMIC DNA]</scope>
    <source>
        <strain evidence="14 15">18JY15-6</strain>
    </source>
</reference>
<comment type="subcellular location">
    <subcellularLocation>
        <location evidence="12">Cytoplasm</location>
    </subcellularLocation>
</comment>
<evidence type="ECO:0000313" key="14">
    <source>
        <dbReference type="EMBL" id="TCJ28574.1"/>
    </source>
</evidence>
<comment type="function">
    <text evidence="3 12">Involved in coproporphyrin-dependent heme b biosynthesis. Catalyzes the oxidation of coproporphyrinogen III to coproporphyrin III.</text>
</comment>
<dbReference type="PANTHER" id="PTHR42923">
    <property type="entry name" value="PROTOPORPHYRINOGEN OXIDASE"/>
    <property type="match status" value="1"/>
</dbReference>
<proteinExistence type="inferred from homology"/>
<comment type="pathway">
    <text evidence="4 12">Porphyrin-containing compound metabolism; protoheme biosynthesis.</text>
</comment>
<comment type="cofactor">
    <cofactor evidence="2 12">
        <name>FAD</name>
        <dbReference type="ChEBI" id="CHEBI:57692"/>
    </cofactor>
</comment>
<accession>A0A4R1CBT7</accession>
<dbReference type="OrthoDB" id="4496419at2"/>
<evidence type="ECO:0000256" key="2">
    <source>
        <dbReference type="ARBA" id="ARBA00001974"/>
    </source>
</evidence>
<dbReference type="EMBL" id="SJZJ01000010">
    <property type="protein sequence ID" value="TCJ28574.1"/>
    <property type="molecule type" value="Genomic_DNA"/>
</dbReference>
<comment type="caution">
    <text evidence="14">The sequence shown here is derived from an EMBL/GenBank/DDBJ whole genome shotgun (WGS) entry which is preliminary data.</text>
</comment>
<evidence type="ECO:0000256" key="6">
    <source>
        <dbReference type="ARBA" id="ARBA00012402"/>
    </source>
</evidence>
<keyword evidence="12" id="KW-0963">Cytoplasm</keyword>
<dbReference type="GO" id="GO:0006783">
    <property type="term" value="P:heme biosynthetic process"/>
    <property type="evidence" value="ECO:0007669"/>
    <property type="project" value="UniProtKB-UniRule"/>
</dbReference>
<dbReference type="SUPFAM" id="SSF51905">
    <property type="entry name" value="FAD/NAD(P)-binding domain"/>
    <property type="match status" value="1"/>
</dbReference>
<keyword evidence="10 12" id="KW-0560">Oxidoreductase</keyword>
<dbReference type="Proteomes" id="UP000295453">
    <property type="component" value="Unassembled WGS sequence"/>
</dbReference>
<dbReference type="Gene3D" id="1.10.3110.10">
    <property type="entry name" value="protoporphyrinogen ix oxidase, domain 3"/>
    <property type="match status" value="1"/>
</dbReference>
<evidence type="ECO:0000256" key="11">
    <source>
        <dbReference type="ARBA" id="ARBA00023133"/>
    </source>
</evidence>
<dbReference type="GO" id="GO:0004729">
    <property type="term" value="F:oxygen-dependent protoporphyrinogen oxidase activity"/>
    <property type="evidence" value="ECO:0007669"/>
    <property type="project" value="UniProtKB-UniRule"/>
</dbReference>
<evidence type="ECO:0000256" key="8">
    <source>
        <dbReference type="ARBA" id="ARBA00022630"/>
    </source>
</evidence>
<sequence length="472" mass="48668">MAGSTASRSTDGGRRYAGGVKKVLVIGGGIAGLTAAWDLSVDHDVTVLEASDRVGGKLRLEKVAGARVDVGAEAMLNRRPEGVALAREVGLAIEHPAIASSRLWVGDELKPLPRSLMGVPLDVSELAASGVLSPAGMERVLAEPDIAPSDLTADVSVGALVGERFGDEVVDRLVEPLLGGVYAGRAREISARAAVPQLVAMAARGSLTAAAAALPVSDVPVFAGIPGGMGRLPEALASSARFAVRTGASVERISRAGSGFRVHVDGELLEADAVVVATQAAPSAVLLMDLVPDAAAALARIESADVVVVTFAVREVEARPLLELGASGFLVPPGERRAIKASTWSFAKWDWVRAAGRGAGAYGEDLLYLRTSLGRHRERVLQLTDHHLEVGSLADLHAATGVRLEPVATHVQRWQAGLPQYAVGHLDVVAGIRAEVEAVPGLAVCGAAYDGVGIPAVIGSARRAAAQVRSAE</sequence>
<dbReference type="AlphaFoldDB" id="A0A4R1CBT7"/>
<dbReference type="PANTHER" id="PTHR42923:SF3">
    <property type="entry name" value="PROTOPORPHYRINOGEN OXIDASE"/>
    <property type="match status" value="1"/>
</dbReference>
<dbReference type="EC" id="1.3.3.15" evidence="6 12"/>
<dbReference type="SUPFAM" id="SSF54373">
    <property type="entry name" value="FAD-linked reductases, C-terminal domain"/>
    <property type="match status" value="1"/>
</dbReference>
<dbReference type="Gene3D" id="3.90.660.20">
    <property type="entry name" value="Protoporphyrinogen oxidase, mitochondrial, domain 2"/>
    <property type="match status" value="1"/>
</dbReference>
<gene>
    <name evidence="14" type="primary">hemG</name>
    <name evidence="14" type="ORF">EPD65_07640</name>
</gene>
<evidence type="ECO:0000256" key="1">
    <source>
        <dbReference type="ARBA" id="ARBA00001755"/>
    </source>
</evidence>